<reference evidence="1 2" key="1">
    <citation type="journal article" date="2016" name="Nat. Commun.">
        <title>Thousands of microbial genomes shed light on interconnected biogeochemical processes in an aquifer system.</title>
        <authorList>
            <person name="Anantharaman K."/>
            <person name="Brown C.T."/>
            <person name="Hug L.A."/>
            <person name="Sharon I."/>
            <person name="Castelle C.J."/>
            <person name="Probst A.J."/>
            <person name="Thomas B.C."/>
            <person name="Singh A."/>
            <person name="Wilkins M.J."/>
            <person name="Karaoz U."/>
            <person name="Brodie E.L."/>
            <person name="Williams K.H."/>
            <person name="Hubbard S.S."/>
            <person name="Banfield J.F."/>
        </authorList>
    </citation>
    <scope>NUCLEOTIDE SEQUENCE [LARGE SCALE GENOMIC DNA]</scope>
</reference>
<dbReference type="EMBL" id="MHJM01000010">
    <property type="protein sequence ID" value="OGY68033.1"/>
    <property type="molecule type" value="Genomic_DNA"/>
</dbReference>
<sequence length="115" mass="13246">MPRPRLSNPAEEVVEKVLEKMAEAGAISGFFRNRPNDRLDEEGMDFLIILKNKLALPLQVKTANRRESCEDKFRKHKKKHPLVNFLICVPVGLLASDSERVYREVERDLKSMINA</sequence>
<organism evidence="1 2">
    <name type="scientific">Candidatus Harrisonbacteria bacterium RIFCSPLOWO2_02_FULL_45_10c</name>
    <dbReference type="NCBI Taxonomy" id="1798410"/>
    <lineage>
        <taxon>Bacteria</taxon>
        <taxon>Candidatus Harrisoniibacteriota</taxon>
    </lineage>
</organism>
<gene>
    <name evidence="1" type="ORF">A3H63_01700</name>
</gene>
<proteinExistence type="predicted"/>
<accession>A0A1G1ZTI6</accession>
<protein>
    <submittedName>
        <fullName evidence="1">Uncharacterized protein</fullName>
    </submittedName>
</protein>
<dbReference type="AlphaFoldDB" id="A0A1G1ZTI6"/>
<evidence type="ECO:0000313" key="1">
    <source>
        <dbReference type="EMBL" id="OGY68033.1"/>
    </source>
</evidence>
<comment type="caution">
    <text evidence="1">The sequence shown here is derived from an EMBL/GenBank/DDBJ whole genome shotgun (WGS) entry which is preliminary data.</text>
</comment>
<name>A0A1G1ZTI6_9BACT</name>
<dbReference type="Proteomes" id="UP000176284">
    <property type="component" value="Unassembled WGS sequence"/>
</dbReference>
<evidence type="ECO:0000313" key="2">
    <source>
        <dbReference type="Proteomes" id="UP000176284"/>
    </source>
</evidence>